<dbReference type="GO" id="GO:0009523">
    <property type="term" value="C:photosystem II"/>
    <property type="evidence" value="ECO:0007669"/>
    <property type="project" value="UniProtKB-KW"/>
</dbReference>
<evidence type="ECO:0000256" key="5">
    <source>
        <dbReference type="ARBA" id="ARBA00023276"/>
    </source>
</evidence>
<feature type="transmembrane region" description="Helical" evidence="6">
    <location>
        <begin position="18"/>
        <end position="38"/>
    </location>
</feature>
<feature type="non-terminal residue" evidence="7">
    <location>
        <position position="1"/>
    </location>
</feature>
<gene>
    <name evidence="7" type="ORF">g.3168</name>
</gene>
<keyword evidence="5" id="KW-0604">Photosystem II</keyword>
<dbReference type="Gene3D" id="1.20.5.510">
    <property type="entry name" value="Single helix bin"/>
    <property type="match status" value="1"/>
</dbReference>
<dbReference type="EMBL" id="GDKF01003759">
    <property type="protein sequence ID" value="JAT74863.1"/>
    <property type="molecule type" value="Transcribed_RNA"/>
</dbReference>
<protein>
    <submittedName>
        <fullName evidence="7">Uncharacterized protein</fullName>
    </submittedName>
</protein>
<evidence type="ECO:0000256" key="1">
    <source>
        <dbReference type="ARBA" id="ARBA00022531"/>
    </source>
</evidence>
<accession>A0A1D2A7E1</accession>
<proteinExistence type="predicted"/>
<dbReference type="PANTHER" id="PTHR34455">
    <property type="entry name" value="OS07G0673550 PROTEIN"/>
    <property type="match status" value="1"/>
</dbReference>
<dbReference type="Pfam" id="PF06596">
    <property type="entry name" value="PsbX"/>
    <property type="match status" value="1"/>
</dbReference>
<evidence type="ECO:0000256" key="6">
    <source>
        <dbReference type="SAM" id="Phobius"/>
    </source>
</evidence>
<evidence type="ECO:0000313" key="7">
    <source>
        <dbReference type="EMBL" id="JAT74863.1"/>
    </source>
</evidence>
<keyword evidence="1" id="KW-0602">Photosynthesis</keyword>
<dbReference type="PANTHER" id="PTHR34455:SF1">
    <property type="entry name" value="OS07G0673550 PROTEIN"/>
    <property type="match status" value="1"/>
</dbReference>
<name>A0A1D2A7E1_AUXPR</name>
<feature type="transmembrane region" description="Helical" evidence="6">
    <location>
        <begin position="73"/>
        <end position="91"/>
    </location>
</feature>
<keyword evidence="2 6" id="KW-0812">Transmembrane</keyword>
<evidence type="ECO:0000256" key="2">
    <source>
        <dbReference type="ARBA" id="ARBA00022692"/>
    </source>
</evidence>
<dbReference type="GO" id="GO:0015979">
    <property type="term" value="P:photosynthesis"/>
    <property type="evidence" value="ECO:0007669"/>
    <property type="project" value="UniProtKB-KW"/>
</dbReference>
<dbReference type="InterPro" id="IPR009518">
    <property type="entry name" value="PSII_PsbX"/>
</dbReference>
<keyword evidence="4 6" id="KW-0472">Membrane</keyword>
<evidence type="ECO:0000256" key="3">
    <source>
        <dbReference type="ARBA" id="ARBA00022989"/>
    </source>
</evidence>
<keyword evidence="3 6" id="KW-1133">Transmembrane helix</keyword>
<organism evidence="7">
    <name type="scientific">Auxenochlorella protothecoides</name>
    <name type="common">Green microalga</name>
    <name type="synonym">Chlorella protothecoides</name>
    <dbReference type="NCBI Taxonomy" id="3075"/>
    <lineage>
        <taxon>Eukaryota</taxon>
        <taxon>Viridiplantae</taxon>
        <taxon>Chlorophyta</taxon>
        <taxon>core chlorophytes</taxon>
        <taxon>Trebouxiophyceae</taxon>
        <taxon>Chlorellales</taxon>
        <taxon>Chlorellaceae</taxon>
        <taxon>Auxenochlorella</taxon>
    </lineage>
</organism>
<sequence>PVPHALGSGPVISHRSSLLAFMVTACITASLPAASRCLRRPSSGLGARAPLTVRPRASSLRCRAASEGSQQQAIAAGVTVGLGAMMAHPLVAEAAVTPSLKNLLNSVVAGGLLLGAIVGAITLVSNFDPVRRQ</sequence>
<dbReference type="AlphaFoldDB" id="A0A1D2A7E1"/>
<feature type="transmembrane region" description="Helical" evidence="6">
    <location>
        <begin position="103"/>
        <end position="124"/>
    </location>
</feature>
<reference evidence="7" key="1">
    <citation type="submission" date="2015-08" db="EMBL/GenBank/DDBJ databases">
        <authorList>
            <person name="Babu N.S."/>
            <person name="Beckwith C.J."/>
            <person name="Beseler K.G."/>
            <person name="Brison A."/>
            <person name="Carone J.V."/>
            <person name="Caskin T.P."/>
            <person name="Diamond M."/>
            <person name="Durham M.E."/>
            <person name="Foxe J.M."/>
            <person name="Go M."/>
            <person name="Henderson B.A."/>
            <person name="Jones I.B."/>
            <person name="McGettigan J.A."/>
            <person name="Micheletti S.J."/>
            <person name="Nasrallah M.E."/>
            <person name="Ortiz D."/>
            <person name="Piller C.R."/>
            <person name="Privatt S.R."/>
            <person name="Schneider S.L."/>
            <person name="Sharp S."/>
            <person name="Smith T.C."/>
            <person name="Stanton J.D."/>
            <person name="Ullery H.E."/>
            <person name="Wilson R.J."/>
            <person name="Serrano M.G."/>
            <person name="Buck G."/>
            <person name="Lee V."/>
            <person name="Wang Y."/>
            <person name="Carvalho R."/>
            <person name="Voegtly L."/>
            <person name="Shi R."/>
            <person name="Duckworth R."/>
            <person name="Johnson A."/>
            <person name="Loviza R."/>
            <person name="Walstead R."/>
            <person name="Shah Z."/>
            <person name="Kiflezghi M."/>
            <person name="Wade K."/>
            <person name="Ball S.L."/>
            <person name="Bradley K.W."/>
            <person name="Asai D.J."/>
            <person name="Bowman C.A."/>
            <person name="Russell D.A."/>
            <person name="Pope W.H."/>
            <person name="Jacobs-Sera D."/>
            <person name="Hendrix R.W."/>
            <person name="Hatfull G.F."/>
        </authorList>
    </citation>
    <scope>NUCLEOTIDE SEQUENCE</scope>
</reference>
<evidence type="ECO:0000256" key="4">
    <source>
        <dbReference type="ARBA" id="ARBA00023136"/>
    </source>
</evidence>